<evidence type="ECO:0000256" key="4">
    <source>
        <dbReference type="ARBA" id="ARBA00004931"/>
    </source>
</evidence>
<keyword evidence="11 17" id="KW-0100">Branched-chain amino acid biosynthesis</keyword>
<evidence type="ECO:0000256" key="14">
    <source>
        <dbReference type="ARBA" id="ARBA00049229"/>
    </source>
</evidence>
<evidence type="ECO:0000256" key="8">
    <source>
        <dbReference type="ARBA" id="ARBA00022605"/>
    </source>
</evidence>
<dbReference type="InterPro" id="IPR043131">
    <property type="entry name" value="BCAT-like_N"/>
</dbReference>
<evidence type="ECO:0000256" key="7">
    <source>
        <dbReference type="ARBA" id="ARBA00022576"/>
    </source>
</evidence>
<comment type="catalytic activity">
    <reaction evidence="14 17">
        <text>L-leucine + 2-oxoglutarate = 4-methyl-2-oxopentanoate + L-glutamate</text>
        <dbReference type="Rhea" id="RHEA:18321"/>
        <dbReference type="ChEBI" id="CHEBI:16810"/>
        <dbReference type="ChEBI" id="CHEBI:17865"/>
        <dbReference type="ChEBI" id="CHEBI:29985"/>
        <dbReference type="ChEBI" id="CHEBI:57427"/>
        <dbReference type="EC" id="2.6.1.42"/>
    </reaction>
</comment>
<dbReference type="Gene3D" id="3.30.470.10">
    <property type="match status" value="1"/>
</dbReference>
<name>A0A7R6SY86_9BACT</name>
<evidence type="ECO:0000313" key="18">
    <source>
        <dbReference type="EMBL" id="BBB32365.1"/>
    </source>
</evidence>
<dbReference type="InterPro" id="IPR018300">
    <property type="entry name" value="Aminotrans_IV_CS"/>
</dbReference>
<protein>
    <recommendedName>
        <fullName evidence="17">Branched-chain-amino-acid aminotransferase</fullName>
        <shortName evidence="17">BCAT</shortName>
        <ecNumber evidence="17">2.6.1.42</ecNumber>
    </recommendedName>
</protein>
<keyword evidence="19" id="KW-1185">Reference proteome</keyword>
<dbReference type="PANTHER" id="PTHR42743">
    <property type="entry name" value="AMINO-ACID AMINOTRANSFERASE"/>
    <property type="match status" value="1"/>
</dbReference>
<comment type="cofactor">
    <cofactor evidence="1 16">
        <name>pyridoxal 5'-phosphate</name>
        <dbReference type="ChEBI" id="CHEBI:597326"/>
    </cofactor>
</comment>
<evidence type="ECO:0000256" key="10">
    <source>
        <dbReference type="ARBA" id="ARBA00022898"/>
    </source>
</evidence>
<keyword evidence="9 17" id="KW-0808">Transferase</keyword>
<dbReference type="FunFam" id="3.30.470.10:FF:000006">
    <property type="entry name" value="Branched-chain-amino-acid aminotransferase"/>
    <property type="match status" value="1"/>
</dbReference>
<evidence type="ECO:0000256" key="15">
    <source>
        <dbReference type="RuleBase" id="RU004106"/>
    </source>
</evidence>
<evidence type="ECO:0000256" key="12">
    <source>
        <dbReference type="ARBA" id="ARBA00048212"/>
    </source>
</evidence>
<proteinExistence type="inferred from homology"/>
<dbReference type="AlphaFoldDB" id="A0A7R6SY86"/>
<dbReference type="InterPro" id="IPR050571">
    <property type="entry name" value="Class-IV_PLP-Dep_Aminotrnsfr"/>
</dbReference>
<accession>A0A7R6SY86</accession>
<keyword evidence="7 17" id="KW-0032">Aminotransferase</keyword>
<dbReference type="UniPathway" id="UPA00049">
    <property type="reaction ID" value="UER00062"/>
</dbReference>
<dbReference type="InterPro" id="IPR043132">
    <property type="entry name" value="BCAT-like_C"/>
</dbReference>
<sequence>MALSVYLDGKWVSSREEALVPVFDHGLLYGDGIFEGIRAYNGLVFRLEDHIDRLYNSAKGISLEIPVSKKEMIDLVLESARRTGLDDCYIRLLVTRGVGDLGIDPRKCAKPSIYIIATGIALYPEDRYEKGLDVVVVSTRRVRPDMLNPMFKSLNYLNNILGKIEANRMGADEGIMLNAEGYVTECTADNIFAVKNGELYTPPVYHGILEGITRKVIMEIAREHDIPVHEQGMVVQSFLSADEVFLTGSGAELIPVVTIDGKPVNDGKPGQVFKQLREWFKERTKYDGIPFK</sequence>
<evidence type="ECO:0000256" key="11">
    <source>
        <dbReference type="ARBA" id="ARBA00023304"/>
    </source>
</evidence>
<dbReference type="InterPro" id="IPR036038">
    <property type="entry name" value="Aminotransferase-like"/>
</dbReference>
<dbReference type="PROSITE" id="PS00770">
    <property type="entry name" value="AA_TRANSFER_CLASS_4"/>
    <property type="match status" value="1"/>
</dbReference>
<evidence type="ECO:0000256" key="17">
    <source>
        <dbReference type="RuleBase" id="RU364094"/>
    </source>
</evidence>
<dbReference type="Proteomes" id="UP000595564">
    <property type="component" value="Chromosome"/>
</dbReference>
<evidence type="ECO:0000256" key="16">
    <source>
        <dbReference type="RuleBase" id="RU004516"/>
    </source>
</evidence>
<dbReference type="SUPFAM" id="SSF56752">
    <property type="entry name" value="D-aminoacid aminotransferase-like PLP-dependent enzymes"/>
    <property type="match status" value="1"/>
</dbReference>
<dbReference type="EMBL" id="AP017470">
    <property type="protein sequence ID" value="BBB32365.1"/>
    <property type="molecule type" value="Genomic_DNA"/>
</dbReference>
<evidence type="ECO:0000256" key="5">
    <source>
        <dbReference type="ARBA" id="ARBA00005072"/>
    </source>
</evidence>
<comment type="catalytic activity">
    <reaction evidence="12 17">
        <text>L-valine + 2-oxoglutarate = 3-methyl-2-oxobutanoate + L-glutamate</text>
        <dbReference type="Rhea" id="RHEA:24813"/>
        <dbReference type="ChEBI" id="CHEBI:11851"/>
        <dbReference type="ChEBI" id="CHEBI:16810"/>
        <dbReference type="ChEBI" id="CHEBI:29985"/>
        <dbReference type="ChEBI" id="CHEBI:57762"/>
        <dbReference type="EC" id="2.6.1.42"/>
    </reaction>
</comment>
<evidence type="ECO:0000313" key="19">
    <source>
        <dbReference type="Proteomes" id="UP000595564"/>
    </source>
</evidence>
<evidence type="ECO:0000256" key="2">
    <source>
        <dbReference type="ARBA" id="ARBA00003109"/>
    </source>
</evidence>
<dbReference type="RefSeq" id="WP_201328712.1">
    <property type="nucleotide sequence ID" value="NZ_AP017470.1"/>
</dbReference>
<dbReference type="EC" id="2.6.1.42" evidence="17"/>
<comment type="pathway">
    <text evidence="3 17">Amino-acid biosynthesis; L-isoleucine biosynthesis; L-isoleucine from 2-oxobutanoate: step 4/4.</text>
</comment>
<evidence type="ECO:0000256" key="1">
    <source>
        <dbReference type="ARBA" id="ARBA00001933"/>
    </source>
</evidence>
<dbReference type="GO" id="GO:0009097">
    <property type="term" value="P:isoleucine biosynthetic process"/>
    <property type="evidence" value="ECO:0007669"/>
    <property type="project" value="UniProtKB-UniPathway"/>
</dbReference>
<comment type="function">
    <text evidence="2 17">Acts on leucine, isoleucine and valine.</text>
</comment>
<evidence type="ECO:0000256" key="9">
    <source>
        <dbReference type="ARBA" id="ARBA00022679"/>
    </source>
</evidence>
<reference evidence="18 19" key="1">
    <citation type="journal article" date="2012" name="Extremophiles">
        <title>Thermotomaculum hydrothermale gen. nov., sp. nov., a novel heterotrophic thermophile within the phylum Acidobacteria from a deep-sea hydrothermal vent chimney in the Southern Okinawa Trough.</title>
        <authorList>
            <person name="Izumi H."/>
            <person name="Nunoura T."/>
            <person name="Miyazaki M."/>
            <person name="Mino S."/>
            <person name="Toki T."/>
            <person name="Takai K."/>
            <person name="Sako Y."/>
            <person name="Sawabe T."/>
            <person name="Nakagawa S."/>
        </authorList>
    </citation>
    <scope>NUCLEOTIDE SEQUENCE [LARGE SCALE GENOMIC DNA]</scope>
    <source>
        <strain evidence="18 19">AC55</strain>
    </source>
</reference>
<gene>
    <name evidence="17" type="primary">ilvE</name>
    <name evidence="18" type="ORF">TTHT_0799</name>
</gene>
<dbReference type="NCBIfam" id="NF006185">
    <property type="entry name" value="PRK08320.1"/>
    <property type="match status" value="1"/>
</dbReference>
<organism evidence="18 19">
    <name type="scientific">Thermotomaculum hydrothermale</name>
    <dbReference type="NCBI Taxonomy" id="981385"/>
    <lineage>
        <taxon>Bacteria</taxon>
        <taxon>Pseudomonadati</taxon>
        <taxon>Acidobacteriota</taxon>
        <taxon>Holophagae</taxon>
        <taxon>Thermotomaculales</taxon>
        <taxon>Thermotomaculaceae</taxon>
        <taxon>Thermotomaculum</taxon>
    </lineage>
</organism>
<dbReference type="FunFam" id="3.20.10.10:FF:000002">
    <property type="entry name" value="D-alanine aminotransferase"/>
    <property type="match status" value="1"/>
</dbReference>
<dbReference type="NCBIfam" id="TIGR01122">
    <property type="entry name" value="ilvE_I"/>
    <property type="match status" value="1"/>
</dbReference>
<dbReference type="Pfam" id="PF01063">
    <property type="entry name" value="Aminotran_4"/>
    <property type="match status" value="1"/>
</dbReference>
<evidence type="ECO:0000256" key="6">
    <source>
        <dbReference type="ARBA" id="ARBA00009320"/>
    </source>
</evidence>
<dbReference type="Gene3D" id="3.20.10.10">
    <property type="entry name" value="D-amino Acid Aminotransferase, subunit A, domain 2"/>
    <property type="match status" value="1"/>
</dbReference>
<dbReference type="UniPathway" id="UPA00048">
    <property type="reaction ID" value="UER00073"/>
</dbReference>
<dbReference type="GO" id="GO:0009099">
    <property type="term" value="P:L-valine biosynthetic process"/>
    <property type="evidence" value="ECO:0007669"/>
    <property type="project" value="UniProtKB-UniPathway"/>
</dbReference>
<dbReference type="GO" id="GO:0004084">
    <property type="term" value="F:branched-chain-amino-acid transaminase activity"/>
    <property type="evidence" value="ECO:0007669"/>
    <property type="project" value="UniProtKB-EC"/>
</dbReference>
<dbReference type="GO" id="GO:0009098">
    <property type="term" value="P:L-leucine biosynthetic process"/>
    <property type="evidence" value="ECO:0007669"/>
    <property type="project" value="UniProtKB-UniPathway"/>
</dbReference>
<dbReference type="KEGG" id="thyd:TTHT_0799"/>
<keyword evidence="10 16" id="KW-0663">Pyridoxal phosphate</keyword>
<evidence type="ECO:0000256" key="13">
    <source>
        <dbReference type="ARBA" id="ARBA00048798"/>
    </source>
</evidence>
<dbReference type="CDD" id="cd01558">
    <property type="entry name" value="D-AAT_like"/>
    <property type="match status" value="1"/>
</dbReference>
<evidence type="ECO:0000256" key="3">
    <source>
        <dbReference type="ARBA" id="ARBA00004824"/>
    </source>
</evidence>
<comment type="pathway">
    <text evidence="4 17">Amino-acid biosynthesis; L-valine biosynthesis; L-valine from pyruvate: step 4/4.</text>
</comment>
<dbReference type="InterPro" id="IPR005785">
    <property type="entry name" value="B_amino_transI"/>
</dbReference>
<comment type="pathway">
    <text evidence="5 17">Amino-acid biosynthesis; L-leucine biosynthesis; L-leucine from 3-methyl-2-oxobutanoate: step 4/4.</text>
</comment>
<dbReference type="InterPro" id="IPR001544">
    <property type="entry name" value="Aminotrans_IV"/>
</dbReference>
<dbReference type="PANTHER" id="PTHR42743:SF11">
    <property type="entry name" value="AMINODEOXYCHORISMATE LYASE"/>
    <property type="match status" value="1"/>
</dbReference>
<comment type="catalytic activity">
    <reaction evidence="13 17">
        <text>L-isoleucine + 2-oxoglutarate = (S)-3-methyl-2-oxopentanoate + L-glutamate</text>
        <dbReference type="Rhea" id="RHEA:24801"/>
        <dbReference type="ChEBI" id="CHEBI:16810"/>
        <dbReference type="ChEBI" id="CHEBI:29985"/>
        <dbReference type="ChEBI" id="CHEBI:35146"/>
        <dbReference type="ChEBI" id="CHEBI:58045"/>
        <dbReference type="EC" id="2.6.1.42"/>
    </reaction>
</comment>
<keyword evidence="8 17" id="KW-0028">Amino-acid biosynthesis</keyword>
<dbReference type="UniPathway" id="UPA00047">
    <property type="reaction ID" value="UER00058"/>
</dbReference>
<comment type="similarity">
    <text evidence="6 15">Belongs to the class-IV pyridoxal-phosphate-dependent aminotransferase family.</text>
</comment>